<sequence length="327" mass="35288">MTSPTTDPTLHPPAHRGPVSLARSVPRLSAFFAERAPARVYVTYAVLWVLALQGTLAVLNPAAGWRLGAPLLAEIVSVYLALLFIRVVDEQKDLEYDRRYNPDRPLPRGAIDVAELRAVMALIVVAQLALNAWFSWPLALLMAVDLAYICFLVRLERWSAVVRERIFVNLLVSYPVQALLSVHVWLAFREATGTGPATDALLAAVLCACTFMHYEFARKTGARKVPGATLYSNAVGLRASVALTVGCAVAALGIALAVIRPWELNGAAALAGWLPLTAFGFIWGGAERFTGRRTPTWPPGPAMGFLAWCYLGVFVAALAVVRPGVGG</sequence>
<keyword evidence="1" id="KW-0812">Transmembrane</keyword>
<dbReference type="Gene3D" id="1.10.357.140">
    <property type="entry name" value="UbiA prenyltransferase"/>
    <property type="match status" value="1"/>
</dbReference>
<keyword evidence="1" id="KW-0472">Membrane</keyword>
<keyword evidence="3" id="KW-1185">Reference proteome</keyword>
<dbReference type="InterPro" id="IPR044878">
    <property type="entry name" value="UbiA_sf"/>
</dbReference>
<geneLocation type="plasmid" evidence="2 3">
    <name>pSCL4</name>
</geneLocation>
<dbReference type="RefSeq" id="WP_003963309.1">
    <property type="nucleotide sequence ID" value="NZ_CM000914.1"/>
</dbReference>
<feature type="transmembrane region" description="Helical" evidence="1">
    <location>
        <begin position="41"/>
        <end position="63"/>
    </location>
</feature>
<keyword evidence="1" id="KW-1133">Transmembrane helix</keyword>
<evidence type="ECO:0000313" key="3">
    <source>
        <dbReference type="Proteomes" id="UP000002357"/>
    </source>
</evidence>
<dbReference type="KEGG" id="sclf:BB341_28290"/>
<name>D5SK58_STRCL</name>
<evidence type="ECO:0008006" key="4">
    <source>
        <dbReference type="Google" id="ProtNLM"/>
    </source>
</evidence>
<feature type="transmembrane region" description="Helical" evidence="1">
    <location>
        <begin position="305"/>
        <end position="325"/>
    </location>
</feature>
<keyword evidence="2" id="KW-0614">Plasmid</keyword>
<feature type="transmembrane region" description="Helical" evidence="1">
    <location>
        <begin position="69"/>
        <end position="88"/>
    </location>
</feature>
<dbReference type="Proteomes" id="UP000002357">
    <property type="component" value="Plasmid pSCL4"/>
</dbReference>
<reference evidence="2 3" key="1">
    <citation type="journal article" date="2010" name="Genome Biol. Evol.">
        <title>The sequence of a 1.8-mb bacterial linear plasmid reveals a rich evolutionary reservoir of secondary metabolic pathways.</title>
        <authorList>
            <person name="Medema M.H."/>
            <person name="Trefzer A."/>
            <person name="Kovalchuk A."/>
            <person name="van den Berg M."/>
            <person name="Mueller U."/>
            <person name="Heijne W."/>
            <person name="Wu L."/>
            <person name="Alam M.T."/>
            <person name="Ronning C.M."/>
            <person name="Nierman W.C."/>
            <person name="Bovenberg R.A.L."/>
            <person name="Breitling R."/>
            <person name="Takano E."/>
        </authorList>
    </citation>
    <scope>NUCLEOTIDE SEQUENCE [LARGE SCALE GENOMIC DNA]</scope>
    <source>
        <strain evidence="3">ATCC 27064 / DSM 738 / JCM 4710 / NBRC 13307 / NCIMB 12785 / NRRL 3585 / VKM Ac-602</strain>
        <plasmid evidence="2">pSCL4</plasmid>
    </source>
</reference>
<feature type="transmembrane region" description="Helical" evidence="1">
    <location>
        <begin position="265"/>
        <end position="284"/>
    </location>
</feature>
<dbReference type="OrthoDB" id="5496839at2"/>
<feature type="transmembrane region" description="Helical" evidence="1">
    <location>
        <begin position="237"/>
        <end position="259"/>
    </location>
</feature>
<accession>D5SK58</accession>
<dbReference type="AlphaFoldDB" id="D5SK58"/>
<evidence type="ECO:0000256" key="1">
    <source>
        <dbReference type="SAM" id="Phobius"/>
    </source>
</evidence>
<dbReference type="eggNOG" id="ENOG5031DMT">
    <property type="taxonomic scope" value="Bacteria"/>
</dbReference>
<proteinExistence type="predicted"/>
<dbReference type="EMBL" id="CM000914">
    <property type="protein sequence ID" value="EFG04301.2"/>
    <property type="molecule type" value="Genomic_DNA"/>
</dbReference>
<gene>
    <name evidence="2" type="ORF">SCLAV_p0815</name>
</gene>
<organism evidence="2 3">
    <name type="scientific">Streptomyces clavuligerus</name>
    <dbReference type="NCBI Taxonomy" id="1901"/>
    <lineage>
        <taxon>Bacteria</taxon>
        <taxon>Bacillati</taxon>
        <taxon>Actinomycetota</taxon>
        <taxon>Actinomycetes</taxon>
        <taxon>Kitasatosporales</taxon>
        <taxon>Streptomycetaceae</taxon>
        <taxon>Streptomyces</taxon>
    </lineage>
</organism>
<protein>
    <recommendedName>
        <fullName evidence="4">Prenyltransferase</fullName>
    </recommendedName>
</protein>
<dbReference type="GeneID" id="93733925"/>
<feature type="transmembrane region" description="Helical" evidence="1">
    <location>
        <begin position="167"/>
        <end position="188"/>
    </location>
</feature>
<evidence type="ECO:0000313" key="2">
    <source>
        <dbReference type="EMBL" id="EFG04301.2"/>
    </source>
</evidence>
<feature type="transmembrane region" description="Helical" evidence="1">
    <location>
        <begin position="136"/>
        <end position="155"/>
    </location>
</feature>
<feature type="transmembrane region" description="Helical" evidence="1">
    <location>
        <begin position="200"/>
        <end position="217"/>
    </location>
</feature>
<feature type="transmembrane region" description="Helical" evidence="1">
    <location>
        <begin position="109"/>
        <end position="130"/>
    </location>
</feature>